<evidence type="ECO:0000256" key="8">
    <source>
        <dbReference type="ARBA" id="ARBA00032824"/>
    </source>
</evidence>
<dbReference type="GO" id="GO:0008379">
    <property type="term" value="F:thioredoxin peroxidase activity"/>
    <property type="evidence" value="ECO:0007669"/>
    <property type="project" value="TreeGrafter"/>
</dbReference>
<keyword evidence="4" id="KW-0049">Antioxidant</keyword>
<reference evidence="13 14" key="1">
    <citation type="submission" date="2019-04" db="EMBL/GenBank/DDBJ databases">
        <title>Complete genome sequence of Arthrobacter sp. ZXY-2 associated with effective atrazine degradation and salt adaptation.</title>
        <authorList>
            <person name="Zhao X."/>
        </authorList>
    </citation>
    <scope>NUCLEOTIDE SEQUENCE [LARGE SCALE GENOMIC DNA]</scope>
    <source>
        <strain evidence="14">ZP60</strain>
    </source>
</reference>
<evidence type="ECO:0000256" key="5">
    <source>
        <dbReference type="ARBA" id="ARBA00023002"/>
    </source>
</evidence>
<evidence type="ECO:0000256" key="2">
    <source>
        <dbReference type="ARBA" id="ARBA00013017"/>
    </source>
</evidence>
<dbReference type="InterPro" id="IPR000866">
    <property type="entry name" value="AhpC/TSA"/>
</dbReference>
<dbReference type="SUPFAM" id="SSF52833">
    <property type="entry name" value="Thioredoxin-like"/>
    <property type="match status" value="1"/>
</dbReference>
<comment type="similarity">
    <text evidence="9">Belongs to the peroxiredoxin family. BCP/PrxQ subfamily.</text>
</comment>
<evidence type="ECO:0000313" key="13">
    <source>
        <dbReference type="EMBL" id="QCD66628.1"/>
    </source>
</evidence>
<dbReference type="InterPro" id="IPR024706">
    <property type="entry name" value="Peroxiredoxin_AhpC-typ"/>
</dbReference>
<dbReference type="FunFam" id="3.40.30.10:FF:000007">
    <property type="entry name" value="Thioredoxin-dependent thiol peroxidase"/>
    <property type="match status" value="1"/>
</dbReference>
<dbReference type="PIRSF" id="PIRSF000239">
    <property type="entry name" value="AHPC"/>
    <property type="match status" value="1"/>
</dbReference>
<evidence type="ECO:0000256" key="1">
    <source>
        <dbReference type="ARBA" id="ARBA00011245"/>
    </source>
</evidence>
<gene>
    <name evidence="13" type="ORF">E5139_13610</name>
</gene>
<dbReference type="GeneID" id="42179996"/>
<keyword evidence="3 13" id="KW-0575">Peroxidase</keyword>
<dbReference type="PANTHER" id="PTHR42801:SF4">
    <property type="entry name" value="AHPC_TSA FAMILY PROTEIN"/>
    <property type="match status" value="1"/>
</dbReference>
<dbReference type="GO" id="GO:0005737">
    <property type="term" value="C:cytoplasm"/>
    <property type="evidence" value="ECO:0007669"/>
    <property type="project" value="TreeGrafter"/>
</dbReference>
<dbReference type="InterPro" id="IPR050924">
    <property type="entry name" value="Peroxiredoxin_BCP/PrxQ"/>
</dbReference>
<dbReference type="EC" id="1.11.1.24" evidence="2"/>
<dbReference type="RefSeq" id="WP_015763048.1">
    <property type="nucleotide sequence ID" value="NZ_CP039375.1"/>
</dbReference>
<evidence type="ECO:0000256" key="6">
    <source>
        <dbReference type="ARBA" id="ARBA00023157"/>
    </source>
</evidence>
<dbReference type="PANTHER" id="PTHR42801">
    <property type="entry name" value="THIOREDOXIN-DEPENDENT PEROXIDE REDUCTASE"/>
    <property type="match status" value="1"/>
</dbReference>
<evidence type="ECO:0000313" key="14">
    <source>
        <dbReference type="Proteomes" id="UP000297053"/>
    </source>
</evidence>
<proteinExistence type="inferred from homology"/>
<name>A0A4D6KDH1_9EURY</name>
<dbReference type="PROSITE" id="PS51352">
    <property type="entry name" value="THIOREDOXIN_2"/>
    <property type="match status" value="1"/>
</dbReference>
<evidence type="ECO:0000259" key="12">
    <source>
        <dbReference type="PROSITE" id="PS51352"/>
    </source>
</evidence>
<dbReference type="CDD" id="cd03017">
    <property type="entry name" value="PRX_BCP"/>
    <property type="match status" value="1"/>
</dbReference>
<keyword evidence="5 13" id="KW-0560">Oxidoreductase</keyword>
<organism evidence="13 14">
    <name type="scientific">Halomicrobium mukohataei</name>
    <dbReference type="NCBI Taxonomy" id="57705"/>
    <lineage>
        <taxon>Archaea</taxon>
        <taxon>Methanobacteriati</taxon>
        <taxon>Methanobacteriota</taxon>
        <taxon>Stenosarchaea group</taxon>
        <taxon>Halobacteria</taxon>
        <taxon>Halobacteriales</taxon>
        <taxon>Haloarculaceae</taxon>
        <taxon>Halomicrobium</taxon>
    </lineage>
</organism>
<feature type="active site" description="Cysteine sulfenic acid (-SOH) intermediate; for peroxidase activity" evidence="11">
    <location>
        <position position="44"/>
    </location>
</feature>
<dbReference type="GO" id="GO:0045454">
    <property type="term" value="P:cell redox homeostasis"/>
    <property type="evidence" value="ECO:0007669"/>
    <property type="project" value="TreeGrafter"/>
</dbReference>
<dbReference type="Pfam" id="PF00578">
    <property type="entry name" value="AhpC-TSA"/>
    <property type="match status" value="1"/>
</dbReference>
<evidence type="ECO:0000256" key="3">
    <source>
        <dbReference type="ARBA" id="ARBA00022559"/>
    </source>
</evidence>
<dbReference type="GO" id="GO:0034599">
    <property type="term" value="P:cellular response to oxidative stress"/>
    <property type="evidence" value="ECO:0007669"/>
    <property type="project" value="TreeGrafter"/>
</dbReference>
<protein>
    <recommendedName>
        <fullName evidence="2">thioredoxin-dependent peroxiredoxin</fullName>
        <ecNumber evidence="2">1.11.1.24</ecNumber>
    </recommendedName>
    <alternativeName>
        <fullName evidence="8">Thioredoxin peroxidase</fullName>
    </alternativeName>
</protein>
<comment type="catalytic activity">
    <reaction evidence="10">
        <text>a hydroperoxide + [thioredoxin]-dithiol = an alcohol + [thioredoxin]-disulfide + H2O</text>
        <dbReference type="Rhea" id="RHEA:62620"/>
        <dbReference type="Rhea" id="RHEA-COMP:10698"/>
        <dbReference type="Rhea" id="RHEA-COMP:10700"/>
        <dbReference type="ChEBI" id="CHEBI:15377"/>
        <dbReference type="ChEBI" id="CHEBI:29950"/>
        <dbReference type="ChEBI" id="CHEBI:30879"/>
        <dbReference type="ChEBI" id="CHEBI:35924"/>
        <dbReference type="ChEBI" id="CHEBI:50058"/>
        <dbReference type="EC" id="1.11.1.24"/>
    </reaction>
</comment>
<evidence type="ECO:0000256" key="4">
    <source>
        <dbReference type="ARBA" id="ARBA00022862"/>
    </source>
</evidence>
<dbReference type="EMBL" id="CP039375">
    <property type="protein sequence ID" value="QCD66628.1"/>
    <property type="molecule type" value="Genomic_DNA"/>
</dbReference>
<dbReference type="OMA" id="PKKFMGK"/>
<sequence>MLEAGDTAPTFELPEQDGETVALSEYEGQRVVLYFYPRADTPGCTKEACGFRDEWDAFADRNVAVLGVSDDPVDDLAAFAAEYDLPFTLLSDEDGAVAARYDSYGEKNMFGNTFDGVFRNTYVIDPDGVIERVYEGVSPEGHAEEILADLD</sequence>
<dbReference type="Proteomes" id="UP000297053">
    <property type="component" value="Chromosome"/>
</dbReference>
<evidence type="ECO:0000256" key="7">
    <source>
        <dbReference type="ARBA" id="ARBA00023284"/>
    </source>
</evidence>
<evidence type="ECO:0000256" key="10">
    <source>
        <dbReference type="ARBA" id="ARBA00049091"/>
    </source>
</evidence>
<feature type="domain" description="Thioredoxin" evidence="12">
    <location>
        <begin position="2"/>
        <end position="151"/>
    </location>
</feature>
<accession>A0A4D6KDH1</accession>
<dbReference type="InterPro" id="IPR013766">
    <property type="entry name" value="Thioredoxin_domain"/>
</dbReference>
<dbReference type="NCBIfam" id="NF006960">
    <property type="entry name" value="PRK09437.1"/>
    <property type="match status" value="1"/>
</dbReference>
<reference evidence="13 14" key="2">
    <citation type="submission" date="2019-04" db="EMBL/GenBank/DDBJ databases">
        <authorList>
            <person name="Yang S."/>
            <person name="Wei W."/>
        </authorList>
    </citation>
    <scope>NUCLEOTIDE SEQUENCE [LARGE SCALE GENOMIC DNA]</scope>
    <source>
        <strain evidence="14">ZP60</strain>
    </source>
</reference>
<dbReference type="KEGG" id="halz:E5139_13610"/>
<keyword evidence="6" id="KW-1015">Disulfide bond</keyword>
<comment type="subunit">
    <text evidence="1">Monomer.</text>
</comment>
<dbReference type="InterPro" id="IPR036249">
    <property type="entry name" value="Thioredoxin-like_sf"/>
</dbReference>
<dbReference type="AlphaFoldDB" id="A0A4D6KDH1"/>
<evidence type="ECO:0000256" key="11">
    <source>
        <dbReference type="PIRSR" id="PIRSR000239-1"/>
    </source>
</evidence>
<evidence type="ECO:0000256" key="9">
    <source>
        <dbReference type="ARBA" id="ARBA00038489"/>
    </source>
</evidence>
<dbReference type="Gene3D" id="3.40.30.10">
    <property type="entry name" value="Glutaredoxin"/>
    <property type="match status" value="1"/>
</dbReference>
<keyword evidence="7" id="KW-0676">Redox-active center</keyword>